<dbReference type="Proteomes" id="UP000324897">
    <property type="component" value="Chromosome 3"/>
</dbReference>
<comment type="caution">
    <text evidence="8">Lacks conserved residue(s) required for the propagation of feature annotation.</text>
</comment>
<protein>
    <recommendedName>
        <fullName evidence="8">CASP-like protein</fullName>
    </recommendedName>
</protein>
<evidence type="ECO:0000259" key="9">
    <source>
        <dbReference type="Pfam" id="PF04535"/>
    </source>
</evidence>
<evidence type="ECO:0000256" key="1">
    <source>
        <dbReference type="ARBA" id="ARBA00004651"/>
    </source>
</evidence>
<evidence type="ECO:0000256" key="7">
    <source>
        <dbReference type="ARBA" id="ARBA00023136"/>
    </source>
</evidence>
<keyword evidence="4 8" id="KW-1003">Cell membrane</keyword>
<evidence type="ECO:0000313" key="10">
    <source>
        <dbReference type="EMBL" id="TVU10949.1"/>
    </source>
</evidence>
<keyword evidence="11" id="KW-1185">Reference proteome</keyword>
<sequence>MKDLVGSPGTWSSLVLRVSQCLCAAATLVAMDTARGYSYSAYSLLFITMLFQLLWSFLLACLDIYLLRTNLDLRHDHVTVSMFLCIDTVFALLAWTSASASAGVTILLDRDVHFCEAFPHLSCGVYKLFVILAFMAWSFTAASAYSMFWLLVSLLG</sequence>
<dbReference type="PANTHER" id="PTHR32021:SF51">
    <property type="entry name" value="CASP-LIKE PROTEIN 5B3"/>
    <property type="match status" value="1"/>
</dbReference>
<dbReference type="EMBL" id="RWGY01000039">
    <property type="protein sequence ID" value="TVU10949.1"/>
    <property type="molecule type" value="Genomic_DNA"/>
</dbReference>
<evidence type="ECO:0000256" key="6">
    <source>
        <dbReference type="ARBA" id="ARBA00022989"/>
    </source>
</evidence>
<keyword evidence="5 8" id="KW-0812">Transmembrane</keyword>
<accession>A0A5J9THV3</accession>
<dbReference type="PANTHER" id="PTHR32021">
    <property type="entry name" value="CASP-LIKE PROTEIN 5B3"/>
    <property type="match status" value="1"/>
</dbReference>
<evidence type="ECO:0000256" key="5">
    <source>
        <dbReference type="ARBA" id="ARBA00022692"/>
    </source>
</evidence>
<feature type="transmembrane region" description="Helical" evidence="8">
    <location>
        <begin position="78"/>
        <end position="108"/>
    </location>
</feature>
<comment type="subcellular location">
    <subcellularLocation>
        <location evidence="1 8">Cell membrane</location>
        <topology evidence="1 8">Multi-pass membrane protein</topology>
    </subcellularLocation>
</comment>
<dbReference type="GO" id="GO:0005886">
    <property type="term" value="C:plasma membrane"/>
    <property type="evidence" value="ECO:0007669"/>
    <property type="project" value="UniProtKB-SubCell"/>
</dbReference>
<dbReference type="InterPro" id="IPR006702">
    <property type="entry name" value="CASP_dom"/>
</dbReference>
<dbReference type="OrthoDB" id="754299at2759"/>
<dbReference type="InterPro" id="IPR045009">
    <property type="entry name" value="CASPL-5"/>
</dbReference>
<name>A0A5J9THV3_9POAL</name>
<evidence type="ECO:0000256" key="3">
    <source>
        <dbReference type="ARBA" id="ARBA00011489"/>
    </source>
</evidence>
<comment type="caution">
    <text evidence="10">The sequence shown here is derived from an EMBL/GenBank/DDBJ whole genome shotgun (WGS) entry which is preliminary data.</text>
</comment>
<evidence type="ECO:0000256" key="2">
    <source>
        <dbReference type="ARBA" id="ARBA00007651"/>
    </source>
</evidence>
<feature type="domain" description="Casparian strip membrane protein" evidence="9">
    <location>
        <begin position="7"/>
        <end position="138"/>
    </location>
</feature>
<feature type="transmembrane region" description="Helical" evidence="8">
    <location>
        <begin position="128"/>
        <end position="152"/>
    </location>
</feature>
<keyword evidence="7 8" id="KW-0472">Membrane</keyword>
<proteinExistence type="inferred from homology"/>
<evidence type="ECO:0000313" key="11">
    <source>
        <dbReference type="Proteomes" id="UP000324897"/>
    </source>
</evidence>
<feature type="transmembrane region" description="Helical" evidence="8">
    <location>
        <begin position="39"/>
        <end position="66"/>
    </location>
</feature>
<dbReference type="Gramene" id="TVU10949">
    <property type="protein sequence ID" value="TVU10949"/>
    <property type="gene ID" value="EJB05_44505"/>
</dbReference>
<organism evidence="10 11">
    <name type="scientific">Eragrostis curvula</name>
    <name type="common">weeping love grass</name>
    <dbReference type="NCBI Taxonomy" id="38414"/>
    <lineage>
        <taxon>Eukaryota</taxon>
        <taxon>Viridiplantae</taxon>
        <taxon>Streptophyta</taxon>
        <taxon>Embryophyta</taxon>
        <taxon>Tracheophyta</taxon>
        <taxon>Spermatophyta</taxon>
        <taxon>Magnoliopsida</taxon>
        <taxon>Liliopsida</taxon>
        <taxon>Poales</taxon>
        <taxon>Poaceae</taxon>
        <taxon>PACMAD clade</taxon>
        <taxon>Chloridoideae</taxon>
        <taxon>Eragrostideae</taxon>
        <taxon>Eragrostidinae</taxon>
        <taxon>Eragrostis</taxon>
    </lineage>
</organism>
<dbReference type="AlphaFoldDB" id="A0A5J9THV3"/>
<gene>
    <name evidence="10" type="ORF">EJB05_44505</name>
</gene>
<evidence type="ECO:0000256" key="4">
    <source>
        <dbReference type="ARBA" id="ARBA00022475"/>
    </source>
</evidence>
<comment type="subunit">
    <text evidence="3 8">Homodimer and heterodimers.</text>
</comment>
<reference evidence="10 11" key="1">
    <citation type="journal article" date="2019" name="Sci. Rep.">
        <title>A high-quality genome of Eragrostis curvula grass provides insights into Poaceae evolution and supports new strategies to enhance forage quality.</title>
        <authorList>
            <person name="Carballo J."/>
            <person name="Santos B.A.C.M."/>
            <person name="Zappacosta D."/>
            <person name="Garbus I."/>
            <person name="Selva J.P."/>
            <person name="Gallo C.A."/>
            <person name="Diaz A."/>
            <person name="Albertini E."/>
            <person name="Caccamo M."/>
            <person name="Echenique V."/>
        </authorList>
    </citation>
    <scope>NUCLEOTIDE SEQUENCE [LARGE SCALE GENOMIC DNA]</scope>
    <source>
        <strain evidence="11">cv. Victoria</strain>
        <tissue evidence="10">Leaf</tissue>
    </source>
</reference>
<evidence type="ECO:0000256" key="8">
    <source>
        <dbReference type="RuleBase" id="RU361233"/>
    </source>
</evidence>
<comment type="similarity">
    <text evidence="2 8">Belongs to the Casparian strip membrane proteins (CASP) family.</text>
</comment>
<dbReference type="Pfam" id="PF04535">
    <property type="entry name" value="CASP_dom"/>
    <property type="match status" value="1"/>
</dbReference>
<keyword evidence="6 8" id="KW-1133">Transmembrane helix</keyword>